<feature type="region of interest" description="Disordered" evidence="1">
    <location>
        <begin position="135"/>
        <end position="157"/>
    </location>
</feature>
<accession>A0AAD8PFX0</accession>
<dbReference type="EMBL" id="JAVEPI010000001">
    <property type="protein sequence ID" value="KAK1444559.1"/>
    <property type="molecule type" value="Genomic_DNA"/>
</dbReference>
<keyword evidence="3" id="KW-1185">Reference proteome</keyword>
<feature type="compositionally biased region" description="Polar residues" evidence="1">
    <location>
        <begin position="668"/>
        <end position="692"/>
    </location>
</feature>
<feature type="region of interest" description="Disordered" evidence="1">
    <location>
        <begin position="554"/>
        <end position="585"/>
    </location>
</feature>
<feature type="region of interest" description="Disordered" evidence="1">
    <location>
        <begin position="197"/>
        <end position="264"/>
    </location>
</feature>
<feature type="region of interest" description="Disordered" evidence="1">
    <location>
        <begin position="381"/>
        <end position="439"/>
    </location>
</feature>
<feature type="compositionally biased region" description="Basic and acidic residues" evidence="1">
    <location>
        <begin position="574"/>
        <end position="585"/>
    </location>
</feature>
<evidence type="ECO:0000256" key="1">
    <source>
        <dbReference type="SAM" id="MobiDB-lite"/>
    </source>
</evidence>
<feature type="compositionally biased region" description="Polar residues" evidence="1">
    <location>
        <begin position="423"/>
        <end position="434"/>
    </location>
</feature>
<sequence>MKSRKRDCNINGRGIRRGSEAAMVKHENFYFREFDDTALPFGVRRISCVAESKPRLRPNLYVSSNIIGRLDTFVGIFANDPLLSLNSKIFLKGKDLTEESIKENAGKIWTVQPGSHITFDELSSEKVETQNTLHLNFQKSRSPSPKPESPMKLSQLLNDKKTPVTYLKSLTGRVKQIFRSAIVGCTVQYIKPEELNIDGTQDNTNGDFQVSTPKEPKTPSVPATESDGSQKSISSDNSRCRPSNTRFHKSTTDHSGPDDINDAVSMSVSPIDEQYQLYFKDNGYNSGNERDKHDADNEGADRIATDMMMLSMSNSSLGDYTSFNATQYEVEDLMYNIEKTNKNTEALRNAVTAHVEASKKEDPHSISHYNFYRVRPDLYKAVHGDSPSESSGNDPDESPQSPTAVKRDIATYAVSPLSDSKESTNISLGSTKSSEPVKLKTASETLGIKSSRFIKEVIKVTPSSTVKLLKNAGIYRNDKEPQKLLLDSSWESGNGDEFKPVNRALGRRHPIELQRNETHDIFVEEWNEKRKVKYLQGIQIPSRKHDTNTKLCFGDEPPIAIPKVRPSTSTTDISSKHMDGKNAEGILHRETTIDEGLTQSSGETHQVMLTEDVINRKAMEEGYGTTSSRRRSLGRDEGDEFYHDEEESLPSDHLPRRRGSHRRPASAGSLSDTNTVDSYIVRSSRNSKGSTYRRNEDVDTASRYPRRTRINDDIDSEMGIKRSKAHDSHVSGHGGSSKYDNPEPYSKVSQTEDDIIHLAHEKRGKYESSNRYSSKSSYVELAAGGLGDIHNAGDI</sequence>
<feature type="compositionally biased region" description="Acidic residues" evidence="1">
    <location>
        <begin position="637"/>
        <end position="649"/>
    </location>
</feature>
<name>A0AAD8PFX0_BABGI</name>
<dbReference type="AlphaFoldDB" id="A0AAD8PFX0"/>
<feature type="compositionally biased region" description="Polar residues" evidence="1">
    <location>
        <begin position="387"/>
        <end position="403"/>
    </location>
</feature>
<feature type="compositionally biased region" description="Polar residues" evidence="1">
    <location>
        <begin position="221"/>
        <end position="245"/>
    </location>
</feature>
<reference evidence="2" key="1">
    <citation type="submission" date="2023-08" db="EMBL/GenBank/DDBJ databases">
        <title>Draft sequence of the Babesia gibsoni genome.</title>
        <authorList>
            <person name="Yamagishi J.Y."/>
            <person name="Xuan X.X."/>
        </authorList>
    </citation>
    <scope>NUCLEOTIDE SEQUENCE</scope>
    <source>
        <strain evidence="2">Azabu</strain>
    </source>
</reference>
<evidence type="ECO:0000313" key="3">
    <source>
        <dbReference type="Proteomes" id="UP001230268"/>
    </source>
</evidence>
<gene>
    <name evidence="2" type="ORF">BgAZ_104650</name>
</gene>
<feature type="compositionally biased region" description="Polar residues" evidence="1">
    <location>
        <begin position="198"/>
        <end position="212"/>
    </location>
</feature>
<feature type="region of interest" description="Disordered" evidence="1">
    <location>
        <begin position="618"/>
        <end position="754"/>
    </location>
</feature>
<protein>
    <submittedName>
        <fullName evidence="2">Uncharacterized protein</fullName>
    </submittedName>
</protein>
<feature type="compositionally biased region" description="Basic residues" evidence="1">
    <location>
        <begin position="655"/>
        <end position="664"/>
    </location>
</feature>
<evidence type="ECO:0000313" key="2">
    <source>
        <dbReference type="EMBL" id="KAK1444559.1"/>
    </source>
</evidence>
<organism evidence="2 3">
    <name type="scientific">Babesia gibsoni</name>
    <dbReference type="NCBI Taxonomy" id="33632"/>
    <lineage>
        <taxon>Eukaryota</taxon>
        <taxon>Sar</taxon>
        <taxon>Alveolata</taxon>
        <taxon>Apicomplexa</taxon>
        <taxon>Aconoidasida</taxon>
        <taxon>Piroplasmida</taxon>
        <taxon>Babesiidae</taxon>
        <taxon>Babesia</taxon>
    </lineage>
</organism>
<comment type="caution">
    <text evidence="2">The sequence shown here is derived from an EMBL/GenBank/DDBJ whole genome shotgun (WGS) entry which is preliminary data.</text>
</comment>
<dbReference type="Proteomes" id="UP001230268">
    <property type="component" value="Unassembled WGS sequence"/>
</dbReference>
<proteinExistence type="predicted"/>